<evidence type="ECO:0008006" key="3">
    <source>
        <dbReference type="Google" id="ProtNLM"/>
    </source>
</evidence>
<protein>
    <recommendedName>
        <fullName evidence="3">Tripartite tricarboxylate transporter family receptor</fullName>
    </recommendedName>
</protein>
<evidence type="ECO:0000313" key="1">
    <source>
        <dbReference type="EMBL" id="KTT23105.1"/>
    </source>
</evidence>
<dbReference type="AlphaFoldDB" id="A0A147H0D7"/>
<organism evidence="1 2">
    <name type="scientific">Pseudacidovorax intermedius</name>
    <dbReference type="NCBI Taxonomy" id="433924"/>
    <lineage>
        <taxon>Bacteria</taxon>
        <taxon>Pseudomonadati</taxon>
        <taxon>Pseudomonadota</taxon>
        <taxon>Betaproteobacteria</taxon>
        <taxon>Burkholderiales</taxon>
        <taxon>Comamonadaceae</taxon>
        <taxon>Pseudacidovorax</taxon>
    </lineage>
</organism>
<keyword evidence="2" id="KW-1185">Reference proteome</keyword>
<dbReference type="Proteomes" id="UP000072741">
    <property type="component" value="Unassembled WGS sequence"/>
</dbReference>
<dbReference type="InterPro" id="IPR042100">
    <property type="entry name" value="Bug_dom1"/>
</dbReference>
<comment type="caution">
    <text evidence="1">The sequence shown here is derived from an EMBL/GenBank/DDBJ whole genome shotgun (WGS) entry which is preliminary data.</text>
</comment>
<name>A0A147H0D7_9BURK</name>
<reference evidence="1 2" key="1">
    <citation type="journal article" date="2016" name="Front. Microbiol.">
        <title>Genomic Resource of Rice Seed Associated Bacteria.</title>
        <authorList>
            <person name="Midha S."/>
            <person name="Bansal K."/>
            <person name="Sharma S."/>
            <person name="Kumar N."/>
            <person name="Patil P.P."/>
            <person name="Chaudhry V."/>
            <person name="Patil P.B."/>
        </authorList>
    </citation>
    <scope>NUCLEOTIDE SEQUENCE [LARGE SCALE GENOMIC DNA]</scope>
    <source>
        <strain evidence="1 2">NS331</strain>
    </source>
</reference>
<accession>A0A147H0D7</accession>
<gene>
    <name evidence="1" type="ORF">NS331_07685</name>
</gene>
<dbReference type="Gene3D" id="3.40.190.150">
    <property type="entry name" value="Bordetella uptake gene, domain 1"/>
    <property type="match status" value="1"/>
</dbReference>
<dbReference type="EMBL" id="LDSL01000051">
    <property type="protein sequence ID" value="KTT23105.1"/>
    <property type="molecule type" value="Genomic_DNA"/>
</dbReference>
<sequence length="60" mass="6373">MLARIASDAGAALRKPALDAQLRKLGLLPAPGTPAEYAAFLDSERVKLHSVISRNGITME</sequence>
<dbReference type="RefSeq" id="WP_058641415.1">
    <property type="nucleotide sequence ID" value="NZ_LDSL01000051.1"/>
</dbReference>
<evidence type="ECO:0000313" key="2">
    <source>
        <dbReference type="Proteomes" id="UP000072741"/>
    </source>
</evidence>
<proteinExistence type="predicted"/>